<keyword evidence="3" id="KW-0255">Endonuclease</keyword>
<comment type="similarity">
    <text evidence="1">Belongs to the ribonuclease III family.</text>
</comment>
<evidence type="ECO:0000256" key="5">
    <source>
        <dbReference type="ARBA" id="ARBA00022884"/>
    </source>
</evidence>
<evidence type="ECO:0000256" key="4">
    <source>
        <dbReference type="ARBA" id="ARBA00022801"/>
    </source>
</evidence>
<reference evidence="9" key="1">
    <citation type="submission" date="2019-09" db="EMBL/GenBank/DDBJ databases">
        <title>Characterisation of the sponge microbiome using genome-centric metagenomics.</title>
        <authorList>
            <person name="Engelberts J.P."/>
            <person name="Robbins S.J."/>
            <person name="De Goeij J.M."/>
            <person name="Aranda M."/>
            <person name="Bell S.C."/>
            <person name="Webster N.S."/>
        </authorList>
    </citation>
    <scope>NUCLEOTIDE SEQUENCE</scope>
    <source>
        <strain evidence="9">SB0676_bin_10</strain>
    </source>
</reference>
<dbReference type="PROSITE" id="PS50137">
    <property type="entry name" value="DS_RBD"/>
    <property type="match status" value="1"/>
</dbReference>
<dbReference type="Gene3D" id="1.10.1520.10">
    <property type="entry name" value="Ribonuclease III domain"/>
    <property type="match status" value="1"/>
</dbReference>
<dbReference type="AlphaFoldDB" id="A0A6B1F7F5"/>
<dbReference type="GO" id="GO:0006396">
    <property type="term" value="P:RNA processing"/>
    <property type="evidence" value="ECO:0007669"/>
    <property type="project" value="InterPro"/>
</dbReference>
<evidence type="ECO:0000256" key="6">
    <source>
        <dbReference type="PROSITE-ProRule" id="PRU00266"/>
    </source>
</evidence>
<dbReference type="Pfam" id="PF00035">
    <property type="entry name" value="dsrm"/>
    <property type="match status" value="1"/>
</dbReference>
<dbReference type="SMART" id="SM00358">
    <property type="entry name" value="DSRM"/>
    <property type="match status" value="1"/>
</dbReference>
<dbReference type="Gene3D" id="3.30.160.20">
    <property type="match status" value="1"/>
</dbReference>
<protein>
    <submittedName>
        <fullName evidence="9">Ribonuclease III family protein</fullName>
    </submittedName>
</protein>
<sequence>MEEALTHRSAGLGFDNERLEFHGDAVLRLLAASFLRHHWPELTVGELSRLRNQLASNRELTRLGRAIGLQPLIHMGVQAWRDPTATTPILARSCEALLGALHEALRLGGGDGLRELYPWLESRWLPLVQELRSQPQRHDWKTALQKWSQTAHGCLPAYVTEEVETVHGHPHRFAAQVRVAGALLGHGRGPSHRLAEQAAAAQAWEALHNGPDQQPTPPG</sequence>
<dbReference type="EMBL" id="VYDO01000153">
    <property type="protein sequence ID" value="MYG38288.1"/>
    <property type="molecule type" value="Genomic_DNA"/>
</dbReference>
<keyword evidence="2" id="KW-0540">Nuclease</keyword>
<evidence type="ECO:0000256" key="1">
    <source>
        <dbReference type="ARBA" id="ARBA00010183"/>
    </source>
</evidence>
<dbReference type="SMART" id="SM00535">
    <property type="entry name" value="RIBOc"/>
    <property type="match status" value="1"/>
</dbReference>
<feature type="domain" description="RNase III" evidence="8">
    <location>
        <begin position="1"/>
        <end position="101"/>
    </location>
</feature>
<evidence type="ECO:0000256" key="3">
    <source>
        <dbReference type="ARBA" id="ARBA00022759"/>
    </source>
</evidence>
<dbReference type="InterPro" id="IPR000999">
    <property type="entry name" value="RNase_III_dom"/>
</dbReference>
<dbReference type="InterPro" id="IPR036389">
    <property type="entry name" value="RNase_III_sf"/>
</dbReference>
<dbReference type="PANTHER" id="PTHR11207">
    <property type="entry name" value="RIBONUCLEASE III"/>
    <property type="match status" value="1"/>
</dbReference>
<dbReference type="PROSITE" id="PS50142">
    <property type="entry name" value="RNASE_3_2"/>
    <property type="match status" value="1"/>
</dbReference>
<evidence type="ECO:0000313" key="9">
    <source>
        <dbReference type="EMBL" id="MYG38288.1"/>
    </source>
</evidence>
<proteinExistence type="inferred from homology"/>
<evidence type="ECO:0000259" key="7">
    <source>
        <dbReference type="PROSITE" id="PS50137"/>
    </source>
</evidence>
<keyword evidence="4" id="KW-0378">Hydrolase</keyword>
<organism evidence="9">
    <name type="scientific">Synechococcus sp. SB0676_bin_10</name>
    <dbReference type="NCBI Taxonomy" id="2604869"/>
    <lineage>
        <taxon>Bacteria</taxon>
        <taxon>Bacillati</taxon>
        <taxon>Cyanobacteriota</taxon>
        <taxon>Cyanophyceae</taxon>
        <taxon>Synechococcales</taxon>
        <taxon>Synechococcaceae</taxon>
        <taxon>Synechococcus</taxon>
    </lineage>
</organism>
<dbReference type="SUPFAM" id="SSF54768">
    <property type="entry name" value="dsRNA-binding domain-like"/>
    <property type="match status" value="1"/>
</dbReference>
<name>A0A6B1F7F5_9SYNE</name>
<dbReference type="InterPro" id="IPR014720">
    <property type="entry name" value="dsRBD_dom"/>
</dbReference>
<feature type="domain" description="DRBM" evidence="7">
    <location>
        <begin position="139"/>
        <end position="209"/>
    </location>
</feature>
<dbReference type="GO" id="GO:0010468">
    <property type="term" value="P:regulation of gene expression"/>
    <property type="evidence" value="ECO:0007669"/>
    <property type="project" value="TreeGrafter"/>
</dbReference>
<comment type="caution">
    <text evidence="9">The sequence shown here is derived from an EMBL/GenBank/DDBJ whole genome shotgun (WGS) entry which is preliminary data.</text>
</comment>
<dbReference type="GO" id="GO:0003725">
    <property type="term" value="F:double-stranded RNA binding"/>
    <property type="evidence" value="ECO:0007669"/>
    <property type="project" value="TreeGrafter"/>
</dbReference>
<gene>
    <name evidence="9" type="ORF">F4162_04710</name>
</gene>
<dbReference type="GO" id="GO:0004525">
    <property type="term" value="F:ribonuclease III activity"/>
    <property type="evidence" value="ECO:0007669"/>
    <property type="project" value="InterPro"/>
</dbReference>
<dbReference type="SUPFAM" id="SSF69065">
    <property type="entry name" value="RNase III domain-like"/>
    <property type="match status" value="1"/>
</dbReference>
<dbReference type="CDD" id="cd00593">
    <property type="entry name" value="RIBOc"/>
    <property type="match status" value="1"/>
</dbReference>
<evidence type="ECO:0000259" key="8">
    <source>
        <dbReference type="PROSITE" id="PS50142"/>
    </source>
</evidence>
<dbReference type="Pfam" id="PF14622">
    <property type="entry name" value="Ribonucleas_3_3"/>
    <property type="match status" value="1"/>
</dbReference>
<accession>A0A6B1F7F5</accession>
<evidence type="ECO:0000256" key="2">
    <source>
        <dbReference type="ARBA" id="ARBA00022722"/>
    </source>
</evidence>
<keyword evidence="5 6" id="KW-0694">RNA-binding</keyword>
<dbReference type="PANTHER" id="PTHR11207:SF0">
    <property type="entry name" value="RIBONUCLEASE 3"/>
    <property type="match status" value="1"/>
</dbReference>